<reference evidence="1 2" key="1">
    <citation type="submission" date="2022-03" db="EMBL/GenBank/DDBJ databases">
        <authorList>
            <person name="Nunn A."/>
            <person name="Chopra R."/>
            <person name="Nunn A."/>
            <person name="Contreras Garrido A."/>
        </authorList>
    </citation>
    <scope>NUCLEOTIDE SEQUENCE [LARGE SCALE GENOMIC DNA]</scope>
</reference>
<evidence type="ECO:0000313" key="2">
    <source>
        <dbReference type="Proteomes" id="UP000836841"/>
    </source>
</evidence>
<name>A0AAU9T346_THLAR</name>
<proteinExistence type="predicted"/>
<dbReference type="AlphaFoldDB" id="A0AAU9T346"/>
<dbReference type="Proteomes" id="UP000836841">
    <property type="component" value="Chromosome 7"/>
</dbReference>
<sequence length="106" mass="12270">MVDQVRRKETLAPRLKIRFPGWFDNEDLIKGCGRTLIGRVHESYGAGDEVSPLHVAKQNLRGGRARVAWGKPRVWAGSSSITMRRRISKRCYRWNPFTSIDGWWCL</sequence>
<protein>
    <submittedName>
        <fullName evidence="1">Uncharacterized protein</fullName>
    </submittedName>
</protein>
<evidence type="ECO:0000313" key="1">
    <source>
        <dbReference type="EMBL" id="CAH2079314.1"/>
    </source>
</evidence>
<accession>A0AAU9T346</accession>
<gene>
    <name evidence="1" type="ORF">TAV2_LOCUS23455</name>
</gene>
<keyword evidence="2" id="KW-1185">Reference proteome</keyword>
<dbReference type="EMBL" id="OU466863">
    <property type="protein sequence ID" value="CAH2079314.1"/>
    <property type="molecule type" value="Genomic_DNA"/>
</dbReference>
<organism evidence="1 2">
    <name type="scientific">Thlaspi arvense</name>
    <name type="common">Field penny-cress</name>
    <dbReference type="NCBI Taxonomy" id="13288"/>
    <lineage>
        <taxon>Eukaryota</taxon>
        <taxon>Viridiplantae</taxon>
        <taxon>Streptophyta</taxon>
        <taxon>Embryophyta</taxon>
        <taxon>Tracheophyta</taxon>
        <taxon>Spermatophyta</taxon>
        <taxon>Magnoliopsida</taxon>
        <taxon>eudicotyledons</taxon>
        <taxon>Gunneridae</taxon>
        <taxon>Pentapetalae</taxon>
        <taxon>rosids</taxon>
        <taxon>malvids</taxon>
        <taxon>Brassicales</taxon>
        <taxon>Brassicaceae</taxon>
        <taxon>Thlaspideae</taxon>
        <taxon>Thlaspi</taxon>
    </lineage>
</organism>